<dbReference type="Proteomes" id="UP000054097">
    <property type="component" value="Unassembled WGS sequence"/>
</dbReference>
<reference evidence="1 2" key="1">
    <citation type="submission" date="2014-04" db="EMBL/GenBank/DDBJ databases">
        <authorList>
            <consortium name="DOE Joint Genome Institute"/>
            <person name="Kuo A."/>
            <person name="Zuccaro A."/>
            <person name="Kohler A."/>
            <person name="Nagy L.G."/>
            <person name="Floudas D."/>
            <person name="Copeland A."/>
            <person name="Barry K.W."/>
            <person name="Cichocki N."/>
            <person name="Veneault-Fourrey C."/>
            <person name="LaButti K."/>
            <person name="Lindquist E.A."/>
            <person name="Lipzen A."/>
            <person name="Lundell T."/>
            <person name="Morin E."/>
            <person name="Murat C."/>
            <person name="Sun H."/>
            <person name="Tunlid A."/>
            <person name="Henrissat B."/>
            <person name="Grigoriev I.V."/>
            <person name="Hibbett D.S."/>
            <person name="Martin F."/>
            <person name="Nordberg H.P."/>
            <person name="Cantor M.N."/>
            <person name="Hua S.X."/>
        </authorList>
    </citation>
    <scope>NUCLEOTIDE SEQUENCE [LARGE SCALE GENOMIC DNA]</scope>
    <source>
        <strain evidence="1 2">MAFF 305830</strain>
    </source>
</reference>
<keyword evidence="2" id="KW-1185">Reference proteome</keyword>
<sequence>MPVDKFRVTVDSGEPRSNWGEREVPFPLSRLIVSHRKRITCLSVRGEELEKYTRKSFPNLTSLFVVDGDLLFTRDRFPQLAYLHAWYCELRPGPVGTQYPPLQYLSIHINEDSEDYLRVLQACSATLKGLDIRGHIFAEPPASVIEIQFPMLTYLSVDEFLASKRSNTSLPTLHAITSNLISYANLTITNSTVALHNSARSVQYLRAAIISDIAIYSSLRTLQLSLLDVDGDDSCVLPNIHPPRLYELFGILKDSKTCPLLESIDILEPMYINYTGRTAILAFQERIYDLRPLITVCTVKELSALPGSLELARCDAGMPCQRIPDEYV</sequence>
<dbReference type="InterPro" id="IPR032675">
    <property type="entry name" value="LRR_dom_sf"/>
</dbReference>
<dbReference type="HOGENOM" id="CLU_847765_0_0_1"/>
<name>A0A0C3BAZ8_SERVB</name>
<dbReference type="STRING" id="933852.A0A0C3BAZ8"/>
<accession>A0A0C3BAZ8</accession>
<evidence type="ECO:0008006" key="3">
    <source>
        <dbReference type="Google" id="ProtNLM"/>
    </source>
</evidence>
<protein>
    <recommendedName>
        <fullName evidence="3">F-box domain-containing protein</fullName>
    </recommendedName>
</protein>
<evidence type="ECO:0000313" key="2">
    <source>
        <dbReference type="Proteomes" id="UP000054097"/>
    </source>
</evidence>
<dbReference type="AlphaFoldDB" id="A0A0C3BAZ8"/>
<dbReference type="Gene3D" id="3.80.10.10">
    <property type="entry name" value="Ribonuclease Inhibitor"/>
    <property type="match status" value="1"/>
</dbReference>
<dbReference type="EMBL" id="KN824289">
    <property type="protein sequence ID" value="KIM29294.1"/>
    <property type="molecule type" value="Genomic_DNA"/>
</dbReference>
<gene>
    <name evidence="1" type="ORF">M408DRAFT_328946</name>
</gene>
<dbReference type="SUPFAM" id="SSF52047">
    <property type="entry name" value="RNI-like"/>
    <property type="match status" value="1"/>
</dbReference>
<evidence type="ECO:0000313" key="1">
    <source>
        <dbReference type="EMBL" id="KIM29294.1"/>
    </source>
</evidence>
<reference evidence="2" key="2">
    <citation type="submission" date="2015-01" db="EMBL/GenBank/DDBJ databases">
        <title>Evolutionary Origins and Diversification of the Mycorrhizal Mutualists.</title>
        <authorList>
            <consortium name="DOE Joint Genome Institute"/>
            <consortium name="Mycorrhizal Genomics Consortium"/>
            <person name="Kohler A."/>
            <person name="Kuo A."/>
            <person name="Nagy L.G."/>
            <person name="Floudas D."/>
            <person name="Copeland A."/>
            <person name="Barry K.W."/>
            <person name="Cichocki N."/>
            <person name="Veneault-Fourrey C."/>
            <person name="LaButti K."/>
            <person name="Lindquist E.A."/>
            <person name="Lipzen A."/>
            <person name="Lundell T."/>
            <person name="Morin E."/>
            <person name="Murat C."/>
            <person name="Riley R."/>
            <person name="Ohm R."/>
            <person name="Sun H."/>
            <person name="Tunlid A."/>
            <person name="Henrissat B."/>
            <person name="Grigoriev I.V."/>
            <person name="Hibbett D.S."/>
            <person name="Martin F."/>
        </authorList>
    </citation>
    <scope>NUCLEOTIDE SEQUENCE [LARGE SCALE GENOMIC DNA]</scope>
    <source>
        <strain evidence="2">MAFF 305830</strain>
    </source>
</reference>
<proteinExistence type="predicted"/>
<organism evidence="1 2">
    <name type="scientific">Serendipita vermifera MAFF 305830</name>
    <dbReference type="NCBI Taxonomy" id="933852"/>
    <lineage>
        <taxon>Eukaryota</taxon>
        <taxon>Fungi</taxon>
        <taxon>Dikarya</taxon>
        <taxon>Basidiomycota</taxon>
        <taxon>Agaricomycotina</taxon>
        <taxon>Agaricomycetes</taxon>
        <taxon>Sebacinales</taxon>
        <taxon>Serendipitaceae</taxon>
        <taxon>Serendipita</taxon>
    </lineage>
</organism>